<keyword evidence="7" id="KW-0995">Kinetochore</keyword>
<dbReference type="PANTHER" id="PTHR21650:SF2">
    <property type="entry name" value="KINETOCHORE PROTEIN NUF2"/>
    <property type="match status" value="1"/>
</dbReference>
<evidence type="ECO:0000256" key="2">
    <source>
        <dbReference type="ARBA" id="ARBA00004629"/>
    </source>
</evidence>
<dbReference type="Gene3D" id="1.10.418.60">
    <property type="entry name" value="Ncd80 complex, Nuf2 subunit"/>
    <property type="match status" value="1"/>
</dbReference>
<evidence type="ECO:0000256" key="11">
    <source>
        <dbReference type="ARBA" id="ARBA00023328"/>
    </source>
</evidence>
<dbReference type="InterPro" id="IPR041112">
    <property type="entry name" value="Nuf2_DHR10-like"/>
</dbReference>
<dbReference type="EMBL" id="KN833712">
    <property type="protein sequence ID" value="KIK24910.1"/>
    <property type="molecule type" value="Genomic_DNA"/>
</dbReference>
<reference evidence="16" key="2">
    <citation type="submission" date="2015-01" db="EMBL/GenBank/DDBJ databases">
        <title>Evolutionary Origins and Diversification of the Mycorrhizal Mutualists.</title>
        <authorList>
            <consortium name="DOE Joint Genome Institute"/>
            <consortium name="Mycorrhizal Genomics Consortium"/>
            <person name="Kohler A."/>
            <person name="Kuo A."/>
            <person name="Nagy L.G."/>
            <person name="Floudas D."/>
            <person name="Copeland A."/>
            <person name="Barry K.W."/>
            <person name="Cichocki N."/>
            <person name="Veneault-Fourrey C."/>
            <person name="LaButti K."/>
            <person name="Lindquist E.A."/>
            <person name="Lipzen A."/>
            <person name="Lundell T."/>
            <person name="Morin E."/>
            <person name="Murat C."/>
            <person name="Riley R."/>
            <person name="Ohm R."/>
            <person name="Sun H."/>
            <person name="Tunlid A."/>
            <person name="Henrissat B."/>
            <person name="Grigoriev I.V."/>
            <person name="Hibbett D.S."/>
            <person name="Martin F."/>
        </authorList>
    </citation>
    <scope>NUCLEOTIDE SEQUENCE [LARGE SCALE GENOMIC DNA]</scope>
    <source>
        <strain evidence="16">441</strain>
    </source>
</reference>
<evidence type="ECO:0008006" key="17">
    <source>
        <dbReference type="Google" id="ProtNLM"/>
    </source>
</evidence>
<evidence type="ECO:0000256" key="4">
    <source>
        <dbReference type="ARBA" id="ARBA00022454"/>
    </source>
</evidence>
<dbReference type="Proteomes" id="UP000054018">
    <property type="component" value="Unassembled WGS sequence"/>
</dbReference>
<dbReference type="GO" id="GO:0031262">
    <property type="term" value="C:Ndc80 complex"/>
    <property type="evidence" value="ECO:0007669"/>
    <property type="project" value="InterPro"/>
</dbReference>
<comment type="subcellular location">
    <subcellularLocation>
        <location evidence="2">Chromosome</location>
        <location evidence="2">Centromere</location>
        <location evidence="2">Kinetochore</location>
    </subcellularLocation>
    <subcellularLocation>
        <location evidence="1">Nucleus</location>
    </subcellularLocation>
</comment>
<dbReference type="GO" id="GO:0051315">
    <property type="term" value="P:attachment of mitotic spindle microtubules to kinetochore"/>
    <property type="evidence" value="ECO:0007669"/>
    <property type="project" value="TreeGrafter"/>
</dbReference>
<evidence type="ECO:0000256" key="5">
    <source>
        <dbReference type="ARBA" id="ARBA00022618"/>
    </source>
</evidence>
<dbReference type="PANTHER" id="PTHR21650">
    <property type="entry name" value="MEMBRALIN/KINETOCHORE PROTEIN NUF2"/>
    <property type="match status" value="1"/>
</dbReference>
<evidence type="ECO:0000256" key="3">
    <source>
        <dbReference type="ARBA" id="ARBA00005498"/>
    </source>
</evidence>
<dbReference type="GO" id="GO:0044877">
    <property type="term" value="F:protein-containing complex binding"/>
    <property type="evidence" value="ECO:0007669"/>
    <property type="project" value="TreeGrafter"/>
</dbReference>
<name>A0A0C9YIM3_9AGAM</name>
<organism evidence="15 16">
    <name type="scientific">Pisolithus microcarpus 441</name>
    <dbReference type="NCBI Taxonomy" id="765257"/>
    <lineage>
        <taxon>Eukaryota</taxon>
        <taxon>Fungi</taxon>
        <taxon>Dikarya</taxon>
        <taxon>Basidiomycota</taxon>
        <taxon>Agaricomycotina</taxon>
        <taxon>Agaricomycetes</taxon>
        <taxon>Agaricomycetidae</taxon>
        <taxon>Boletales</taxon>
        <taxon>Sclerodermatineae</taxon>
        <taxon>Pisolithaceae</taxon>
        <taxon>Pisolithus</taxon>
    </lineage>
</organism>
<dbReference type="InterPro" id="IPR005549">
    <property type="entry name" value="Kinetochore_Nuf2_N"/>
</dbReference>
<evidence type="ECO:0000259" key="13">
    <source>
        <dbReference type="Pfam" id="PF03800"/>
    </source>
</evidence>
<evidence type="ECO:0000313" key="15">
    <source>
        <dbReference type="EMBL" id="KIK24910.1"/>
    </source>
</evidence>
<dbReference type="GO" id="GO:0051301">
    <property type="term" value="P:cell division"/>
    <property type="evidence" value="ECO:0007669"/>
    <property type="project" value="UniProtKB-KW"/>
</dbReference>
<feature type="domain" description="Nuf2 DHR10-like" evidence="14">
    <location>
        <begin position="259"/>
        <end position="372"/>
    </location>
</feature>
<evidence type="ECO:0000256" key="6">
    <source>
        <dbReference type="ARBA" id="ARBA00022776"/>
    </source>
</evidence>
<dbReference type="HOGENOM" id="CLU_025461_1_0_1"/>
<keyword evidence="11" id="KW-0137">Centromere</keyword>
<keyword evidence="5" id="KW-0132">Cell division</keyword>
<keyword evidence="8 12" id="KW-0175">Coiled coil</keyword>
<dbReference type="GO" id="GO:0005634">
    <property type="term" value="C:nucleus"/>
    <property type="evidence" value="ECO:0007669"/>
    <property type="project" value="UniProtKB-SubCell"/>
</dbReference>
<sequence>MSGQYWFPNMPIPEIMTALSEWGLSVSTEQLVRPSADFVMGVYSACLEQVTSISSNALQEPIQSALDSMEDSNPDLYAASISHNFLLYHLTRFANAARIMDFSSKDLCHPDPERTRFILSAFINFVKFVEQCTPFTGSLRDKSVTVTEEREQVARELATIQHTLTALKTQRAKDEPKCEELRTENAAITAHLMVTKETTQKVVKEIEALKVEKASVLSKKDNINADTALLLDTISRTRSRIVQSPERIKRNITTMGAAAIEDKKAIAQHEAKARDLQAKISALSTIEKDLRACVEQLQTTEKEVQLLEAAQKELADVKDSMDYKKIERSELQMKKERVYRQLANAQEKLERAQRHAEEKRHASQQTIERLQREYEQMDVERRENDKQVEELRKEADEIETKMAEHLRKSEVELNELLAEYWKLRHETEVYMETLANKLNMNVTSD</sequence>
<dbReference type="STRING" id="765257.A0A0C9YIM3"/>
<keyword evidence="10" id="KW-0131">Cell cycle</keyword>
<dbReference type="AlphaFoldDB" id="A0A0C9YIM3"/>
<evidence type="ECO:0000256" key="9">
    <source>
        <dbReference type="ARBA" id="ARBA00023242"/>
    </source>
</evidence>
<protein>
    <recommendedName>
        <fullName evidence="17">Kinetochore protein NUF2</fullName>
    </recommendedName>
</protein>
<comment type="similarity">
    <text evidence="3">Belongs to the NUF2 family.</text>
</comment>
<evidence type="ECO:0000256" key="10">
    <source>
        <dbReference type="ARBA" id="ARBA00023306"/>
    </source>
</evidence>
<dbReference type="Pfam" id="PF18595">
    <property type="entry name" value="Nuf2_DHR10-like"/>
    <property type="match status" value="1"/>
</dbReference>
<dbReference type="InterPro" id="IPR038275">
    <property type="entry name" value="Nuf2_N_sf"/>
</dbReference>
<keyword evidence="16" id="KW-1185">Reference proteome</keyword>
<dbReference type="OrthoDB" id="8194677at2759"/>
<dbReference type="GO" id="GO:0051383">
    <property type="term" value="P:kinetochore organization"/>
    <property type="evidence" value="ECO:0007669"/>
    <property type="project" value="TreeGrafter"/>
</dbReference>
<dbReference type="Pfam" id="PF03800">
    <property type="entry name" value="Nuf2"/>
    <property type="match status" value="1"/>
</dbReference>
<evidence type="ECO:0000256" key="7">
    <source>
        <dbReference type="ARBA" id="ARBA00022838"/>
    </source>
</evidence>
<gene>
    <name evidence="15" type="ORF">PISMIDRAFT_97675</name>
</gene>
<keyword evidence="9" id="KW-0539">Nucleus</keyword>
<keyword evidence="6" id="KW-0498">Mitosis</keyword>
<keyword evidence="4" id="KW-0158">Chromosome</keyword>
<reference evidence="15 16" key="1">
    <citation type="submission" date="2014-04" db="EMBL/GenBank/DDBJ databases">
        <authorList>
            <consortium name="DOE Joint Genome Institute"/>
            <person name="Kuo A."/>
            <person name="Kohler A."/>
            <person name="Costa M.D."/>
            <person name="Nagy L.G."/>
            <person name="Floudas D."/>
            <person name="Copeland A."/>
            <person name="Barry K.W."/>
            <person name="Cichocki N."/>
            <person name="Veneault-Fourrey C."/>
            <person name="LaButti K."/>
            <person name="Lindquist E.A."/>
            <person name="Lipzen A."/>
            <person name="Lundell T."/>
            <person name="Morin E."/>
            <person name="Murat C."/>
            <person name="Sun H."/>
            <person name="Tunlid A."/>
            <person name="Henrissat B."/>
            <person name="Grigoriev I.V."/>
            <person name="Hibbett D.S."/>
            <person name="Martin F."/>
            <person name="Nordberg H.P."/>
            <person name="Cantor M.N."/>
            <person name="Hua S.X."/>
        </authorList>
    </citation>
    <scope>NUCLEOTIDE SEQUENCE [LARGE SCALE GENOMIC DNA]</scope>
    <source>
        <strain evidence="15 16">441</strain>
    </source>
</reference>
<evidence type="ECO:0000259" key="14">
    <source>
        <dbReference type="Pfam" id="PF18595"/>
    </source>
</evidence>
<evidence type="ECO:0000313" key="16">
    <source>
        <dbReference type="Proteomes" id="UP000054018"/>
    </source>
</evidence>
<dbReference type="GO" id="GO:0045132">
    <property type="term" value="P:meiotic chromosome segregation"/>
    <property type="evidence" value="ECO:0007669"/>
    <property type="project" value="TreeGrafter"/>
</dbReference>
<dbReference type="GO" id="GO:0007052">
    <property type="term" value="P:mitotic spindle organization"/>
    <property type="evidence" value="ECO:0007669"/>
    <property type="project" value="TreeGrafter"/>
</dbReference>
<proteinExistence type="inferred from homology"/>
<feature type="domain" description="Kinetochore protein Nuf2 N-terminal" evidence="13">
    <location>
        <begin position="4"/>
        <end position="134"/>
    </location>
</feature>
<accession>A0A0C9YIM3</accession>
<evidence type="ECO:0000256" key="8">
    <source>
        <dbReference type="ARBA" id="ARBA00023054"/>
    </source>
</evidence>
<evidence type="ECO:0000256" key="12">
    <source>
        <dbReference type="SAM" id="Coils"/>
    </source>
</evidence>
<evidence type="ECO:0000256" key="1">
    <source>
        <dbReference type="ARBA" id="ARBA00004123"/>
    </source>
</evidence>
<feature type="coiled-coil region" evidence="12">
    <location>
        <begin position="259"/>
        <end position="426"/>
    </location>
</feature>